<reference evidence="1 2" key="1">
    <citation type="submission" date="2024-09" db="EMBL/GenBank/DDBJ databases">
        <title>Laminarin stimulates single cell rates of sulfate reduction while oxygen inhibits transcriptomic activity in coastal marine sediment.</title>
        <authorList>
            <person name="Lindsay M."/>
            <person name="Orcutt B."/>
            <person name="Emerson D."/>
            <person name="Stepanauskas R."/>
            <person name="D'Angelo T."/>
        </authorList>
    </citation>
    <scope>NUCLEOTIDE SEQUENCE [LARGE SCALE GENOMIC DNA]</scope>
    <source>
        <strain evidence="1">SAG AM-311-K15</strain>
    </source>
</reference>
<evidence type="ECO:0000313" key="1">
    <source>
        <dbReference type="EMBL" id="MFC1852121.1"/>
    </source>
</evidence>
<evidence type="ECO:0000313" key="2">
    <source>
        <dbReference type="Proteomes" id="UP001594351"/>
    </source>
</evidence>
<dbReference type="Proteomes" id="UP001594351">
    <property type="component" value="Unassembled WGS sequence"/>
</dbReference>
<sequence length="281" mass="31339">MLEKPTTADEYSISHVSLVKKVCLYLATKLGDYIDNVVVVGGLVPYLLIDQENLPEGTSEHVGTIDLDLGLALAILDDHRYQAITTRLRQAGFKQDVNELGNPTRQRWKVECPEKVTVDFLIPPLSSKDEGGKIRDIEPDFAAVITPGLRFAFQDKINIELEGETIFGEKTKRNIWVCGPGAFVILKALAFRKRGENKDAYDLYYVIRNYGKSVEQVAKALKPFLQEREGKECLEILNADFTLHQGPGPIRVAQFLIGGSNDIIQADVVGFISLLMKSCKQ</sequence>
<proteinExistence type="predicted"/>
<gene>
    <name evidence="1" type="ORF">ACFL27_18155</name>
</gene>
<name>A0ABV6Z1A0_UNCC1</name>
<keyword evidence="2" id="KW-1185">Reference proteome</keyword>
<dbReference type="EMBL" id="JBHPBY010000269">
    <property type="protein sequence ID" value="MFC1852121.1"/>
    <property type="molecule type" value="Genomic_DNA"/>
</dbReference>
<accession>A0ABV6Z1A0</accession>
<keyword evidence="1" id="KW-0808">Transferase</keyword>
<dbReference type="GO" id="GO:0016740">
    <property type="term" value="F:transferase activity"/>
    <property type="evidence" value="ECO:0007669"/>
    <property type="project" value="UniProtKB-KW"/>
</dbReference>
<organism evidence="1 2">
    <name type="scientific">candidate division CSSED10-310 bacterium</name>
    <dbReference type="NCBI Taxonomy" id="2855610"/>
    <lineage>
        <taxon>Bacteria</taxon>
        <taxon>Bacteria division CSSED10-310</taxon>
    </lineage>
</organism>
<dbReference type="InterPro" id="IPR014942">
    <property type="entry name" value="AbiEii"/>
</dbReference>
<comment type="caution">
    <text evidence="1">The sequence shown here is derived from an EMBL/GenBank/DDBJ whole genome shotgun (WGS) entry which is preliminary data.</text>
</comment>
<protein>
    <submittedName>
        <fullName evidence="1">Nucleotidyl transferase AbiEii/AbiGii toxin family protein</fullName>
    </submittedName>
</protein>
<dbReference type="Pfam" id="PF08843">
    <property type="entry name" value="AbiEii"/>
    <property type="match status" value="1"/>
</dbReference>